<evidence type="ECO:0000313" key="3">
    <source>
        <dbReference type="EMBL" id="KAJ9629224.1"/>
    </source>
</evidence>
<keyword evidence="4" id="KW-1185">Reference proteome</keyword>
<dbReference type="EC" id="5.3.1.16" evidence="3"/>
<dbReference type="EMBL" id="JAPDRN010000067">
    <property type="protein sequence ID" value="KAJ9629224.1"/>
    <property type="molecule type" value="Genomic_DNA"/>
</dbReference>
<dbReference type="GO" id="GO:0003949">
    <property type="term" value="F:1-(5-phosphoribosyl)-5-[(5-phosphoribosylamino)methylideneamino]imidazole-4-carboxamide isomerase activity"/>
    <property type="evidence" value="ECO:0007669"/>
    <property type="project" value="UniProtKB-EC"/>
</dbReference>
<dbReference type="Proteomes" id="UP001172681">
    <property type="component" value="Unassembled WGS sequence"/>
</dbReference>
<dbReference type="GO" id="GO:0000162">
    <property type="term" value="P:L-tryptophan biosynthetic process"/>
    <property type="evidence" value="ECO:0007669"/>
    <property type="project" value="TreeGrafter"/>
</dbReference>
<dbReference type="Pfam" id="PF00977">
    <property type="entry name" value="His_biosynth"/>
    <property type="match status" value="2"/>
</dbReference>
<keyword evidence="2" id="KW-0368">Histidine biosynthesis</keyword>
<dbReference type="InterPro" id="IPR044524">
    <property type="entry name" value="Isoase_HisA-like"/>
</dbReference>
<reference evidence="3" key="1">
    <citation type="submission" date="2022-10" db="EMBL/GenBank/DDBJ databases">
        <title>Culturing micro-colonial fungi from biological soil crusts in the Mojave desert and describing Neophaeococcomyces mojavensis, and introducing the new genera and species Taxawa tesnikishii.</title>
        <authorList>
            <person name="Kurbessoian T."/>
            <person name="Stajich J.E."/>
        </authorList>
    </citation>
    <scope>NUCLEOTIDE SEQUENCE</scope>
    <source>
        <strain evidence="3">TK_35</strain>
    </source>
</reference>
<comment type="caution">
    <text evidence="3">The sequence shown here is derived from an EMBL/GenBank/DDBJ whole genome shotgun (WGS) entry which is preliminary data.</text>
</comment>
<dbReference type="PANTHER" id="PTHR43090">
    <property type="entry name" value="1-(5-PHOSPHORIBOSYL)-5-[(5-PHOSPHORIBOSYLAMINO)METHYLIDENEAMINO] IMIDAZOLE-4-CARBOXAMIDE ISOMERASE"/>
    <property type="match status" value="1"/>
</dbReference>
<gene>
    <name evidence="3" type="primary">HIS6</name>
    <name evidence="3" type="ORF">H2204_008864</name>
</gene>
<dbReference type="AlphaFoldDB" id="A0AA39CVG7"/>
<dbReference type="InterPro" id="IPR011060">
    <property type="entry name" value="RibuloseP-bd_barrel"/>
</dbReference>
<organism evidence="3 4">
    <name type="scientific">Knufia peltigerae</name>
    <dbReference type="NCBI Taxonomy" id="1002370"/>
    <lineage>
        <taxon>Eukaryota</taxon>
        <taxon>Fungi</taxon>
        <taxon>Dikarya</taxon>
        <taxon>Ascomycota</taxon>
        <taxon>Pezizomycotina</taxon>
        <taxon>Eurotiomycetes</taxon>
        <taxon>Chaetothyriomycetidae</taxon>
        <taxon>Chaetothyriales</taxon>
        <taxon>Trichomeriaceae</taxon>
        <taxon>Knufia</taxon>
    </lineage>
</organism>
<evidence type="ECO:0000256" key="1">
    <source>
        <dbReference type="ARBA" id="ARBA00009667"/>
    </source>
</evidence>
<evidence type="ECO:0000256" key="2">
    <source>
        <dbReference type="RuleBase" id="RU003657"/>
    </source>
</evidence>
<evidence type="ECO:0000313" key="4">
    <source>
        <dbReference type="Proteomes" id="UP001172681"/>
    </source>
</evidence>
<name>A0AA39CVG7_9EURO</name>
<dbReference type="SUPFAM" id="SSF51366">
    <property type="entry name" value="Ribulose-phoshate binding barrel"/>
    <property type="match status" value="1"/>
</dbReference>
<proteinExistence type="inferred from homology"/>
<dbReference type="InterPro" id="IPR006062">
    <property type="entry name" value="His_biosynth"/>
</dbReference>
<dbReference type="Gene3D" id="3.20.20.70">
    <property type="entry name" value="Aldolase class I"/>
    <property type="match status" value="1"/>
</dbReference>
<dbReference type="PANTHER" id="PTHR43090:SF2">
    <property type="entry name" value="1-(5-PHOSPHORIBOSYL)-5-[(5-PHOSPHORIBOSYLAMINO)METHYLIDENEAMINO] IMIDAZOLE-4-CARBOXAMIDE ISOMERASE"/>
    <property type="match status" value="1"/>
</dbReference>
<comment type="similarity">
    <text evidence="1 2">Belongs to the HisA/HisF family.</text>
</comment>
<accession>A0AA39CVG7</accession>
<dbReference type="GO" id="GO:0000105">
    <property type="term" value="P:L-histidine biosynthetic process"/>
    <property type="evidence" value="ECO:0007669"/>
    <property type="project" value="UniProtKB-KW"/>
</dbReference>
<keyword evidence="2" id="KW-0028">Amino-acid biosynthesis</keyword>
<dbReference type="InterPro" id="IPR013785">
    <property type="entry name" value="Aldolase_TIM"/>
</dbReference>
<sequence length="279" mass="30587">MTRFRPCIDLHAGQVKQIVGGTLSTQESDLKTNYVSSHPAGYFAQLYREANLLGAHVIMLGPGNDAAAKEALAQWPGHLQVGGGINNINAKEWIDAGAEKVIITSFLFPNGRFSLERLKSVLSSLGSDPSKLVIDLSCRRKGDTWFVAMDKWQTITEMEITKGIVFLRQAPILCETNYTNEPKKESISMLEPYCCEFLIHAADNEGLQQGIDTDLVRKLAEWCTIPVTYAGGARTVDDLGLVRQCSDGKVDLTIGSALDVFGGSGARFEDCVKWNQDNV</sequence>
<keyword evidence="3" id="KW-0413">Isomerase</keyword>
<protein>
    <submittedName>
        <fullName evidence="3">Enzyme that catalyzes the fourth step in the histidine pathway</fullName>
        <ecNumber evidence="3">5.3.1.16</ecNumber>
    </submittedName>
</protein>
<dbReference type="CDD" id="cd04723">
    <property type="entry name" value="HisA_HisF"/>
    <property type="match status" value="1"/>
</dbReference>
<dbReference type="GO" id="GO:0005737">
    <property type="term" value="C:cytoplasm"/>
    <property type="evidence" value="ECO:0007669"/>
    <property type="project" value="TreeGrafter"/>
</dbReference>